<evidence type="ECO:0000313" key="2">
    <source>
        <dbReference type="Proteomes" id="UP001156614"/>
    </source>
</evidence>
<evidence type="ECO:0000313" key="1">
    <source>
        <dbReference type="EMBL" id="GLQ62275.1"/>
    </source>
</evidence>
<dbReference type="AlphaFoldDB" id="A0AAV5ND08"/>
<reference evidence="2" key="1">
    <citation type="journal article" date="2019" name="Int. J. Syst. Evol. Microbiol.">
        <title>The Global Catalogue of Microorganisms (GCM) 10K type strain sequencing project: providing services to taxonomists for standard genome sequencing and annotation.</title>
        <authorList>
            <consortium name="The Broad Institute Genomics Platform"/>
            <consortium name="The Broad Institute Genome Sequencing Center for Infectious Disease"/>
            <person name="Wu L."/>
            <person name="Ma J."/>
        </authorList>
    </citation>
    <scope>NUCLEOTIDE SEQUENCE [LARGE SCALE GENOMIC DNA]</scope>
    <source>
        <strain evidence="2">NBRC 3267</strain>
    </source>
</reference>
<protein>
    <recommendedName>
        <fullName evidence="3">Chemotaxis protein</fullName>
    </recommendedName>
</protein>
<comment type="caution">
    <text evidence="1">The sequence shown here is derived from an EMBL/GenBank/DDBJ whole genome shotgun (WGS) entry which is preliminary data.</text>
</comment>
<accession>A0AAV5ND08</accession>
<name>A0AAV5ND08_9PROT</name>
<dbReference type="Proteomes" id="UP001156614">
    <property type="component" value="Unassembled WGS sequence"/>
</dbReference>
<evidence type="ECO:0008006" key="3">
    <source>
        <dbReference type="Google" id="ProtNLM"/>
    </source>
</evidence>
<proteinExistence type="predicted"/>
<dbReference type="EMBL" id="BSNU01000002">
    <property type="protein sequence ID" value="GLQ62275.1"/>
    <property type="molecule type" value="Genomic_DNA"/>
</dbReference>
<gene>
    <name evidence="1" type="ORF">GCM10007867_11200</name>
</gene>
<organism evidence="1 2">
    <name type="scientific">Gluconobacter cerinus</name>
    <dbReference type="NCBI Taxonomy" id="38307"/>
    <lineage>
        <taxon>Bacteria</taxon>
        <taxon>Pseudomonadati</taxon>
        <taxon>Pseudomonadota</taxon>
        <taxon>Alphaproteobacteria</taxon>
        <taxon>Acetobacterales</taxon>
        <taxon>Acetobacteraceae</taxon>
        <taxon>Gluconobacter</taxon>
    </lineage>
</organism>
<sequence length="112" mass="12373">MERNSVDQIKLAVLFQGMAQQWAQASSFCRDVETVMLDGCGQNAVGSLQGLDVLMQELEQMSALCLRLSRQSDVQRVTIASHEIEQVTLEHLRGMLKGHPVAPFAAADVELF</sequence>
<keyword evidence="2" id="KW-1185">Reference proteome</keyword>